<dbReference type="AlphaFoldDB" id="R1H9S3"/>
<evidence type="ECO:0000313" key="1">
    <source>
        <dbReference type="EMBL" id="EOD57196.1"/>
    </source>
</evidence>
<gene>
    <name evidence="1" type="ORF">H480_44635</name>
</gene>
<dbReference type="Proteomes" id="UP000014139">
    <property type="component" value="Unassembled WGS sequence"/>
</dbReference>
<dbReference type="GO" id="GO:0016301">
    <property type="term" value="F:kinase activity"/>
    <property type="evidence" value="ECO:0007669"/>
    <property type="project" value="UniProtKB-KW"/>
</dbReference>
<dbReference type="EMBL" id="AOUO01000781">
    <property type="protein sequence ID" value="EOD57196.1"/>
    <property type="molecule type" value="Genomic_DNA"/>
</dbReference>
<feature type="non-terminal residue" evidence="1">
    <location>
        <position position="34"/>
    </location>
</feature>
<protein>
    <submittedName>
        <fullName evidence="1">Two-component system histidine kinase</fullName>
    </submittedName>
</protein>
<keyword evidence="1" id="KW-0808">Transferase</keyword>
<dbReference type="eggNOG" id="COG3275">
    <property type="taxonomic scope" value="Bacteria"/>
</dbReference>
<comment type="caution">
    <text evidence="1">The sequence shown here is derived from an EMBL/GenBank/DDBJ whole genome shotgun (WGS) entry which is preliminary data.</text>
</comment>
<name>R1H9S3_9PSEU</name>
<accession>R1H9S3</accession>
<proteinExistence type="predicted"/>
<organism evidence="1 2">
    <name type="scientific">Amycolatopsis vancoresmycina DSM 44592</name>
    <dbReference type="NCBI Taxonomy" id="1292037"/>
    <lineage>
        <taxon>Bacteria</taxon>
        <taxon>Bacillati</taxon>
        <taxon>Actinomycetota</taxon>
        <taxon>Actinomycetes</taxon>
        <taxon>Pseudonocardiales</taxon>
        <taxon>Pseudonocardiaceae</taxon>
        <taxon>Amycolatopsis</taxon>
    </lineage>
</organism>
<keyword evidence="1" id="KW-0418">Kinase</keyword>
<keyword evidence="2" id="KW-1185">Reference proteome</keyword>
<reference evidence="1 2" key="1">
    <citation type="submission" date="2013-02" db="EMBL/GenBank/DDBJ databases">
        <title>Draft genome sequence of Amycolatopsis vancoresmycina strain DSM 44592T.</title>
        <authorList>
            <person name="Kumar S."/>
            <person name="Kaur N."/>
            <person name="Kaur C."/>
            <person name="Raghava G.P.S."/>
            <person name="Mayilraj S."/>
        </authorList>
    </citation>
    <scope>NUCLEOTIDE SEQUENCE [LARGE SCALE GENOMIC DNA]</scope>
    <source>
        <strain evidence="1 2">DSM 44592</strain>
    </source>
</reference>
<sequence>MTVHLRPASRADPLPVLAAARRVTDDLRDGLSGT</sequence>
<evidence type="ECO:0000313" key="2">
    <source>
        <dbReference type="Proteomes" id="UP000014139"/>
    </source>
</evidence>